<dbReference type="EMBL" id="UGTJ01000001">
    <property type="protein sequence ID" value="SUB79732.1"/>
    <property type="molecule type" value="Genomic_DNA"/>
</dbReference>
<name>A0AAQ1UI27_9BACT</name>
<organism evidence="1 2">
    <name type="scientific">Segatella buccae</name>
    <dbReference type="NCBI Taxonomy" id="28126"/>
    <lineage>
        <taxon>Bacteria</taxon>
        <taxon>Pseudomonadati</taxon>
        <taxon>Bacteroidota</taxon>
        <taxon>Bacteroidia</taxon>
        <taxon>Bacteroidales</taxon>
        <taxon>Prevotellaceae</taxon>
        <taxon>Segatella</taxon>
    </lineage>
</organism>
<evidence type="ECO:0000313" key="1">
    <source>
        <dbReference type="EMBL" id="SUB79732.1"/>
    </source>
</evidence>
<protein>
    <submittedName>
        <fullName evidence="1">Uncharacterized protein</fullName>
    </submittedName>
</protein>
<gene>
    <name evidence="1" type="ORF">NCTC13063_01002</name>
</gene>
<accession>A0AAQ1UI27</accession>
<dbReference type="AlphaFoldDB" id="A0AAQ1UI27"/>
<dbReference type="Proteomes" id="UP000255283">
    <property type="component" value="Unassembled WGS sequence"/>
</dbReference>
<proteinExistence type="predicted"/>
<reference evidence="1 2" key="1">
    <citation type="submission" date="2018-06" db="EMBL/GenBank/DDBJ databases">
        <authorList>
            <consortium name="Pathogen Informatics"/>
            <person name="Doyle S."/>
        </authorList>
    </citation>
    <scope>NUCLEOTIDE SEQUENCE [LARGE SCALE GENOMIC DNA]</scope>
    <source>
        <strain evidence="1 2">NCTC13063</strain>
    </source>
</reference>
<evidence type="ECO:0000313" key="2">
    <source>
        <dbReference type="Proteomes" id="UP000255283"/>
    </source>
</evidence>
<comment type="caution">
    <text evidence="1">The sequence shown here is derived from an EMBL/GenBank/DDBJ whole genome shotgun (WGS) entry which is preliminary data.</text>
</comment>
<sequence>MSFFITFVLSFGPNGIAKRPHPEARPARMRMRKRPFHNVIRAGKAPLGEVGGRWWIGDLKKKERIRAPFANAKIRYFKADCKSAMKKHYGVMVCLRCGLRLIRCSLQVFHRVSAPFRVFHEAETESLVEPFGLWIALVHKQSGGRKVQPGRFLAGGSEQG</sequence>